<proteinExistence type="inferred from homology"/>
<comment type="caution">
    <text evidence="11">The sequence shown here is derived from an EMBL/GenBank/DDBJ whole genome shotgun (WGS) entry which is preliminary data.</text>
</comment>
<accession>A0A9N8ZTQ3</accession>
<evidence type="ECO:0000256" key="1">
    <source>
        <dbReference type="ARBA" id="ARBA00004123"/>
    </source>
</evidence>
<dbReference type="InterPro" id="IPR014854">
    <property type="entry name" value="Nse4_C"/>
</dbReference>
<dbReference type="GO" id="GO:0030915">
    <property type="term" value="C:Smc5-Smc6 complex"/>
    <property type="evidence" value="ECO:0007669"/>
    <property type="project" value="UniProtKB-UniRule"/>
</dbReference>
<name>A0A9N8ZTQ3_9GLOM</name>
<dbReference type="Pfam" id="PF08743">
    <property type="entry name" value="Nse4_C"/>
    <property type="match status" value="1"/>
</dbReference>
<keyword evidence="12" id="KW-1185">Reference proteome</keyword>
<dbReference type="AlphaFoldDB" id="A0A9N8ZTQ3"/>
<feature type="region of interest" description="Disordered" evidence="8">
    <location>
        <begin position="1"/>
        <end position="35"/>
    </location>
</feature>
<evidence type="ECO:0000256" key="3">
    <source>
        <dbReference type="ARBA" id="ARBA00022763"/>
    </source>
</evidence>
<dbReference type="PANTHER" id="PTHR16140:SF0">
    <property type="entry name" value="NON-STRUCTURAL MAINTENANCE OF CHROMOSOMES ELEMENT 4"/>
    <property type="match status" value="1"/>
</dbReference>
<comment type="similarity">
    <text evidence="2 7">Belongs to the NSE4 family.</text>
</comment>
<reference evidence="11" key="1">
    <citation type="submission" date="2021-06" db="EMBL/GenBank/DDBJ databases">
        <authorList>
            <person name="Kallberg Y."/>
            <person name="Tangrot J."/>
            <person name="Rosling A."/>
        </authorList>
    </citation>
    <scope>NUCLEOTIDE SEQUENCE</scope>
    <source>
        <strain evidence="11">BR232B</strain>
    </source>
</reference>
<feature type="domain" description="Non-structural maintenance of chromosome element 4 C-terminal" evidence="9">
    <location>
        <begin position="241"/>
        <end position="327"/>
    </location>
</feature>
<evidence type="ECO:0000313" key="11">
    <source>
        <dbReference type="EMBL" id="CAG8506846.1"/>
    </source>
</evidence>
<keyword evidence="3 7" id="KW-0227">DNA damage</keyword>
<evidence type="ECO:0000256" key="4">
    <source>
        <dbReference type="ARBA" id="ARBA00023172"/>
    </source>
</evidence>
<dbReference type="GO" id="GO:0005634">
    <property type="term" value="C:nucleus"/>
    <property type="evidence" value="ECO:0007669"/>
    <property type="project" value="UniProtKB-SubCell"/>
</dbReference>
<dbReference type="InterPro" id="IPR029225">
    <property type="entry name" value="Nse4_Nse3-bd"/>
</dbReference>
<organism evidence="11 12">
    <name type="scientific">Paraglomus brasilianum</name>
    <dbReference type="NCBI Taxonomy" id="144538"/>
    <lineage>
        <taxon>Eukaryota</taxon>
        <taxon>Fungi</taxon>
        <taxon>Fungi incertae sedis</taxon>
        <taxon>Mucoromycota</taxon>
        <taxon>Glomeromycotina</taxon>
        <taxon>Glomeromycetes</taxon>
        <taxon>Paraglomerales</taxon>
        <taxon>Paraglomeraceae</taxon>
        <taxon>Paraglomus</taxon>
    </lineage>
</organism>
<dbReference type="EMBL" id="CAJVPI010000242">
    <property type="protein sequence ID" value="CAG8506846.1"/>
    <property type="molecule type" value="Genomic_DNA"/>
</dbReference>
<evidence type="ECO:0000256" key="5">
    <source>
        <dbReference type="ARBA" id="ARBA00023204"/>
    </source>
</evidence>
<evidence type="ECO:0000259" key="10">
    <source>
        <dbReference type="Pfam" id="PF15412"/>
    </source>
</evidence>
<dbReference type="Pfam" id="PF15412">
    <property type="entry name" value="Nse4-Nse3_bdg"/>
    <property type="match status" value="1"/>
</dbReference>
<dbReference type="OrthoDB" id="361242at2759"/>
<sequence length="342" mass="39378">MPPSHTRATNDSNKENAMDVDVPNEGGEEAVPTTKIEDGIEHEDFDPNQDKEEKRWLRKAYRNLILQTEENRQEYLRPESDGLKRTLKKANELYQKVKQTHEATLDSRLLVLSGDLGVQKARLMRVDSNAFDADDYITKLVTFMGGRHIDDEDETPKLDWKALGKVAAGFTDRVPAMDFMLGPLSVEQKQRKASGPRARLEKCKEDLKRPQEIKEGDLIREENETTRNVVMIYKILKENTPINMFEFILNPESYGQSVENLFYVAFLIRDGKACIEDETGEPILSICEPPTQEDYQNGLTKNQLVMELDYHTWKDTIECYGIERSVIATRRKKAVTNGRWYA</sequence>
<dbReference type="GO" id="GO:0006281">
    <property type="term" value="P:DNA repair"/>
    <property type="evidence" value="ECO:0007669"/>
    <property type="project" value="UniProtKB-UniRule"/>
</dbReference>
<dbReference type="GO" id="GO:0006310">
    <property type="term" value="P:DNA recombination"/>
    <property type="evidence" value="ECO:0007669"/>
    <property type="project" value="UniProtKB-UniRule"/>
</dbReference>
<feature type="domain" description="Nse4/EID protein Nse3/MAGE-binding" evidence="10">
    <location>
        <begin position="106"/>
        <end position="154"/>
    </location>
</feature>
<comment type="subunit">
    <text evidence="7">Component of the SMC5-SMC6 complex.</text>
</comment>
<comment type="subcellular location">
    <subcellularLocation>
        <location evidence="1 7">Nucleus</location>
    </subcellularLocation>
</comment>
<keyword evidence="6 7" id="KW-0539">Nucleus</keyword>
<evidence type="ECO:0000256" key="2">
    <source>
        <dbReference type="ARBA" id="ARBA00008997"/>
    </source>
</evidence>
<gene>
    <name evidence="11" type="ORF">PBRASI_LOCUS2902</name>
</gene>
<dbReference type="Proteomes" id="UP000789739">
    <property type="component" value="Unassembled WGS sequence"/>
</dbReference>
<evidence type="ECO:0000259" key="9">
    <source>
        <dbReference type="Pfam" id="PF08743"/>
    </source>
</evidence>
<comment type="function">
    <text evidence="7">Component of the SMC5-SMC6 complex, that promotes sister chromatid alignment after DNA damage and facilitates double-stranded DNA breaks (DSBs) repair via homologous recombination between sister chromatids.</text>
</comment>
<evidence type="ECO:0000256" key="6">
    <source>
        <dbReference type="ARBA" id="ARBA00023242"/>
    </source>
</evidence>
<dbReference type="PANTHER" id="PTHR16140">
    <property type="entry name" value="NON-STRUCTURAL MAINTENANCE OF CHROMOSOMES ELEMENT 4"/>
    <property type="match status" value="1"/>
</dbReference>
<dbReference type="InterPro" id="IPR027786">
    <property type="entry name" value="Nse4/EID"/>
</dbReference>
<keyword evidence="4 7" id="KW-0233">DNA recombination</keyword>
<evidence type="ECO:0000313" key="12">
    <source>
        <dbReference type="Proteomes" id="UP000789739"/>
    </source>
</evidence>
<keyword evidence="5 7" id="KW-0234">DNA repair</keyword>
<evidence type="ECO:0000256" key="7">
    <source>
        <dbReference type="RuleBase" id="RU365071"/>
    </source>
</evidence>
<feature type="compositionally biased region" description="Polar residues" evidence="8">
    <location>
        <begin position="1"/>
        <end position="11"/>
    </location>
</feature>
<protein>
    <recommendedName>
        <fullName evidence="7">Non-structural maintenance of chromosomes element 4</fullName>
    </recommendedName>
</protein>
<evidence type="ECO:0000256" key="8">
    <source>
        <dbReference type="SAM" id="MobiDB-lite"/>
    </source>
</evidence>